<comment type="caution">
    <text evidence="3">The sequence shown here is derived from an EMBL/GenBank/DDBJ whole genome shotgun (WGS) entry which is preliminary data.</text>
</comment>
<keyword evidence="1" id="KW-0472">Membrane</keyword>
<evidence type="ECO:0000313" key="4">
    <source>
        <dbReference type="Proteomes" id="UP001166286"/>
    </source>
</evidence>
<name>A0AA39V104_9LECA</name>
<dbReference type="AlphaFoldDB" id="A0AA39V104"/>
<keyword evidence="4" id="KW-1185">Reference proteome</keyword>
<protein>
    <submittedName>
        <fullName evidence="3">Uncharacterized protein</fullName>
    </submittedName>
</protein>
<evidence type="ECO:0000256" key="2">
    <source>
        <dbReference type="SAM" id="SignalP"/>
    </source>
</evidence>
<proteinExistence type="predicted"/>
<dbReference type="EMBL" id="JAFEKC020000013">
    <property type="protein sequence ID" value="KAK0511512.1"/>
    <property type="molecule type" value="Genomic_DNA"/>
</dbReference>
<sequence length="521" mass="57255">MYLARSSAITSCFLLRQVVDAWTPVVVKTVTTAGPQLTPDVTNVSRDGGYSALINGKIVWLYDDTECIDKTGNQLSFVSNTAAYQKIDNSNNESTITDFGVVNLGSNQDGSPKTAILAGTNVRTGGWIPFKHDEIEFNEENNGKQRVAIWPGASPTLISTTQAFLFAPLVYVDSKPQDPSMEYQARGMTLISITAPDSGPVATRQGDIVISGTEVAFGDFSTLLGFKSTDSATDLDDGERDVYLLGMTKFGLQLARVGINDLTDFSKYTFWNPQSHNFSTSPPDPGTSDEAQLYLPGSFSSGSIFYSPYFYTFIMVYFNKLVDSTFYIRYLQLNFPLENDSIWTIGGKDSKGIVAEDTEALVKYAWSAEQILYASPPGPGGFNYAGMPHPEFFNTQYYPQSLYPPHTPRSKRSNAWYGPLSEQSTGHDGKDLLLSWTSQEVGGTNQGRYEIQLAIVTFDDIPANANGATIHEPASSPITIPAEGDARRLCGFGLSHHWITLFFMAQVFYIAGIHMVVTRMI</sequence>
<keyword evidence="2" id="KW-0732">Signal</keyword>
<dbReference type="Proteomes" id="UP001166286">
    <property type="component" value="Unassembled WGS sequence"/>
</dbReference>
<accession>A0AA39V104</accession>
<keyword evidence="1" id="KW-1133">Transmembrane helix</keyword>
<feature type="chain" id="PRO_5041277227" evidence="2">
    <location>
        <begin position="22"/>
        <end position="521"/>
    </location>
</feature>
<gene>
    <name evidence="3" type="ORF">JMJ35_006085</name>
</gene>
<organism evidence="3 4">
    <name type="scientific">Cladonia borealis</name>
    <dbReference type="NCBI Taxonomy" id="184061"/>
    <lineage>
        <taxon>Eukaryota</taxon>
        <taxon>Fungi</taxon>
        <taxon>Dikarya</taxon>
        <taxon>Ascomycota</taxon>
        <taxon>Pezizomycotina</taxon>
        <taxon>Lecanoromycetes</taxon>
        <taxon>OSLEUM clade</taxon>
        <taxon>Lecanoromycetidae</taxon>
        <taxon>Lecanorales</taxon>
        <taxon>Lecanorineae</taxon>
        <taxon>Cladoniaceae</taxon>
        <taxon>Cladonia</taxon>
    </lineage>
</organism>
<feature type="transmembrane region" description="Helical" evidence="1">
    <location>
        <begin position="498"/>
        <end position="517"/>
    </location>
</feature>
<keyword evidence="1" id="KW-0812">Transmembrane</keyword>
<evidence type="ECO:0000313" key="3">
    <source>
        <dbReference type="EMBL" id="KAK0511512.1"/>
    </source>
</evidence>
<feature type="signal peptide" evidence="2">
    <location>
        <begin position="1"/>
        <end position="21"/>
    </location>
</feature>
<evidence type="ECO:0000256" key="1">
    <source>
        <dbReference type="SAM" id="Phobius"/>
    </source>
</evidence>
<reference evidence="3" key="1">
    <citation type="submission" date="2023-03" db="EMBL/GenBank/DDBJ databases">
        <title>Complete genome of Cladonia borealis.</title>
        <authorList>
            <person name="Park H."/>
        </authorList>
    </citation>
    <scope>NUCLEOTIDE SEQUENCE</scope>
    <source>
        <strain evidence="3">ANT050790</strain>
    </source>
</reference>